<protein>
    <submittedName>
        <fullName evidence="1">Uncharacterized protein</fullName>
    </submittedName>
</protein>
<organism evidence="1 2">
    <name type="scientific">Caenorhabditis japonica</name>
    <dbReference type="NCBI Taxonomy" id="281687"/>
    <lineage>
        <taxon>Eukaryota</taxon>
        <taxon>Metazoa</taxon>
        <taxon>Ecdysozoa</taxon>
        <taxon>Nematoda</taxon>
        <taxon>Chromadorea</taxon>
        <taxon>Rhabditida</taxon>
        <taxon>Rhabditina</taxon>
        <taxon>Rhabditomorpha</taxon>
        <taxon>Rhabditoidea</taxon>
        <taxon>Rhabditidae</taxon>
        <taxon>Peloderinae</taxon>
        <taxon>Caenorhabditis</taxon>
    </lineage>
</organism>
<evidence type="ECO:0000313" key="1">
    <source>
        <dbReference type="EnsemblMetazoa" id="CJA22087.1"/>
    </source>
</evidence>
<dbReference type="AlphaFoldDB" id="A0A8R1I9Z3"/>
<proteinExistence type="predicted"/>
<name>A0A8R1I9Z3_CAEJA</name>
<dbReference type="EnsemblMetazoa" id="CJA22087.1">
    <property type="protein sequence ID" value="CJA22087.1"/>
    <property type="gene ID" value="WBGene00177659"/>
</dbReference>
<accession>A0A8R1I9Z3</accession>
<reference evidence="2" key="1">
    <citation type="submission" date="2010-08" db="EMBL/GenBank/DDBJ databases">
        <authorList>
            <consortium name="Caenorhabditis japonica Sequencing Consortium"/>
            <person name="Wilson R.K."/>
        </authorList>
    </citation>
    <scope>NUCLEOTIDE SEQUENCE [LARGE SCALE GENOMIC DNA]</scope>
    <source>
        <strain evidence="2">DF5081</strain>
    </source>
</reference>
<reference evidence="1" key="2">
    <citation type="submission" date="2022-06" db="UniProtKB">
        <authorList>
            <consortium name="EnsemblMetazoa"/>
        </authorList>
    </citation>
    <scope>IDENTIFICATION</scope>
    <source>
        <strain evidence="1">DF5081</strain>
    </source>
</reference>
<evidence type="ECO:0000313" key="2">
    <source>
        <dbReference type="Proteomes" id="UP000005237"/>
    </source>
</evidence>
<keyword evidence="2" id="KW-1185">Reference proteome</keyword>
<sequence length="84" mass="9381">MHIPIAFINSSPRFTTRVNSYSKQIPDLSRMAPDQSCTEVKFSKTEVGNEYFSTEVGIQKMSLSRKSEIHQIVASTTATTPTIL</sequence>
<dbReference type="Proteomes" id="UP000005237">
    <property type="component" value="Unassembled WGS sequence"/>
</dbReference>